<comment type="caution">
    <text evidence="3">The sequence shown here is derived from an EMBL/GenBank/DDBJ whole genome shotgun (WGS) entry which is preliminary data.</text>
</comment>
<accession>A0A2H0KS09</accession>
<dbReference type="GO" id="GO:0004222">
    <property type="term" value="F:metalloendopeptidase activity"/>
    <property type="evidence" value="ECO:0007669"/>
    <property type="project" value="InterPro"/>
</dbReference>
<name>A0A2H0KS09_9BACT</name>
<feature type="domain" description="Peptidase M16 N-terminal" evidence="2">
    <location>
        <begin position="41"/>
        <end position="179"/>
    </location>
</feature>
<proteinExistence type="inferred from homology"/>
<dbReference type="Gene3D" id="3.30.830.10">
    <property type="entry name" value="Metalloenzyme, LuxS/M16 peptidase-like"/>
    <property type="match status" value="1"/>
</dbReference>
<dbReference type="GO" id="GO:0006508">
    <property type="term" value="P:proteolysis"/>
    <property type="evidence" value="ECO:0007669"/>
    <property type="project" value="InterPro"/>
</dbReference>
<protein>
    <recommendedName>
        <fullName evidence="2">Peptidase M16 N-terminal domain-containing protein</fullName>
    </recommendedName>
</protein>
<dbReference type="Proteomes" id="UP000231550">
    <property type="component" value="Unassembled WGS sequence"/>
</dbReference>
<comment type="similarity">
    <text evidence="1">Belongs to the peptidase M16 family.</text>
</comment>
<dbReference type="InterPro" id="IPR011765">
    <property type="entry name" value="Pept_M16_N"/>
</dbReference>
<dbReference type="InterPro" id="IPR050361">
    <property type="entry name" value="MPP/UQCRC_Complex"/>
</dbReference>
<dbReference type="EMBL" id="PCVN01000111">
    <property type="protein sequence ID" value="PIQ74065.1"/>
    <property type="molecule type" value="Genomic_DNA"/>
</dbReference>
<dbReference type="PROSITE" id="PS00143">
    <property type="entry name" value="INSULINASE"/>
    <property type="match status" value="1"/>
</dbReference>
<sequence length="251" mass="28035">MKISKRRRLSECSGRYVASQIIQKVLPSGLTVILAPRQGTSVVSEVFVTRAGGRYETPEMCGVSHFLEHMMSKGTKRRPTALDITREFDATGGEHNAFTSAEMMYFFLSADAIYTELIHDLLSDRLLCSHFSNEAIEQEKGVIIEEIRASKDDVSANLAAQWVKLLYGNQPAGRDFIGTEKTIKAMRRERLLDYMEKLYVTSNSAVCLAGCIPDPDRAFADIEKFFAGLSQAVPGLRMAPVVERQKIPLFC</sequence>
<evidence type="ECO:0000313" key="4">
    <source>
        <dbReference type="Proteomes" id="UP000231550"/>
    </source>
</evidence>
<organism evidence="3 4">
    <name type="scientific">Candidatus Portnoybacteria bacterium CG11_big_fil_rev_8_21_14_0_20_44_10</name>
    <dbReference type="NCBI Taxonomy" id="1974818"/>
    <lineage>
        <taxon>Bacteria</taxon>
        <taxon>Candidatus Portnoyibacteriota</taxon>
    </lineage>
</organism>
<evidence type="ECO:0000313" key="3">
    <source>
        <dbReference type="EMBL" id="PIQ74065.1"/>
    </source>
</evidence>
<dbReference type="PANTHER" id="PTHR11851:SF49">
    <property type="entry name" value="MITOCHONDRIAL-PROCESSING PEPTIDASE SUBUNIT ALPHA"/>
    <property type="match status" value="1"/>
</dbReference>
<dbReference type="InterPro" id="IPR011249">
    <property type="entry name" value="Metalloenz_LuxS/M16"/>
</dbReference>
<dbReference type="GO" id="GO:0046872">
    <property type="term" value="F:metal ion binding"/>
    <property type="evidence" value="ECO:0007669"/>
    <property type="project" value="InterPro"/>
</dbReference>
<dbReference type="PANTHER" id="PTHR11851">
    <property type="entry name" value="METALLOPROTEASE"/>
    <property type="match status" value="1"/>
</dbReference>
<dbReference type="SUPFAM" id="SSF63411">
    <property type="entry name" value="LuxS/MPP-like metallohydrolase"/>
    <property type="match status" value="1"/>
</dbReference>
<dbReference type="Pfam" id="PF00675">
    <property type="entry name" value="Peptidase_M16"/>
    <property type="match status" value="1"/>
</dbReference>
<dbReference type="AlphaFoldDB" id="A0A2H0KS09"/>
<dbReference type="InterPro" id="IPR001431">
    <property type="entry name" value="Pept_M16_Zn_BS"/>
</dbReference>
<gene>
    <name evidence="3" type="ORF">COV85_04165</name>
</gene>
<evidence type="ECO:0000256" key="1">
    <source>
        <dbReference type="ARBA" id="ARBA00007261"/>
    </source>
</evidence>
<evidence type="ECO:0000259" key="2">
    <source>
        <dbReference type="Pfam" id="PF00675"/>
    </source>
</evidence>
<reference evidence="3 4" key="1">
    <citation type="submission" date="2017-09" db="EMBL/GenBank/DDBJ databases">
        <title>Depth-based differentiation of microbial function through sediment-hosted aquifers and enrichment of novel symbionts in the deep terrestrial subsurface.</title>
        <authorList>
            <person name="Probst A.J."/>
            <person name="Ladd B."/>
            <person name="Jarett J.K."/>
            <person name="Geller-Mcgrath D.E."/>
            <person name="Sieber C.M."/>
            <person name="Emerson J.B."/>
            <person name="Anantharaman K."/>
            <person name="Thomas B.C."/>
            <person name="Malmstrom R."/>
            <person name="Stieglmeier M."/>
            <person name="Klingl A."/>
            <person name="Woyke T."/>
            <person name="Ryan C.M."/>
            <person name="Banfield J.F."/>
        </authorList>
    </citation>
    <scope>NUCLEOTIDE SEQUENCE [LARGE SCALE GENOMIC DNA]</scope>
    <source>
        <strain evidence="3">CG11_big_fil_rev_8_21_14_0_20_44_10</strain>
    </source>
</reference>